<evidence type="ECO:0000256" key="5">
    <source>
        <dbReference type="HAMAP-Rule" id="MF_00305"/>
    </source>
</evidence>
<keyword evidence="3 5" id="KW-0733">Signal recognition particle</keyword>
<keyword evidence="2 5" id="KW-0963">Cytoplasm</keyword>
<dbReference type="OMA" id="IWPAYID"/>
<dbReference type="GO" id="GO:0008312">
    <property type="term" value="F:7S RNA binding"/>
    <property type="evidence" value="ECO:0007669"/>
    <property type="project" value="UniProtKB-UniRule"/>
</dbReference>
<dbReference type="AlphaFoldDB" id="A0A832TI29"/>
<gene>
    <name evidence="5" type="primary">srp19</name>
    <name evidence="6" type="ORF">HA336_07335</name>
</gene>
<dbReference type="GeneID" id="1478146"/>
<comment type="similarity">
    <text evidence="5">Belongs to the SRP19 family.</text>
</comment>
<dbReference type="RefSeq" id="WP_011019919.1">
    <property type="nucleotide sequence ID" value="NZ_DUJS01000005.1"/>
</dbReference>
<protein>
    <recommendedName>
        <fullName evidence="5">Signal recognition particle 19 kDa protein</fullName>
        <shortName evidence="5">SRP19</shortName>
    </recommendedName>
</protein>
<evidence type="ECO:0000313" key="6">
    <source>
        <dbReference type="EMBL" id="HII71024.1"/>
    </source>
</evidence>
<dbReference type="SUPFAM" id="SSF69695">
    <property type="entry name" value="SRP19"/>
    <property type="match status" value="1"/>
</dbReference>
<proteinExistence type="inferred from homology"/>
<dbReference type="Gene3D" id="3.30.56.30">
    <property type="entry name" value="Signal recognition particle, SRP19-like subunit"/>
    <property type="match status" value="1"/>
</dbReference>
<dbReference type="EMBL" id="DUJS01000005">
    <property type="protein sequence ID" value="HII71024.1"/>
    <property type="molecule type" value="Genomic_DNA"/>
</dbReference>
<dbReference type="HAMAP" id="MF_00305">
    <property type="entry name" value="SRP19"/>
    <property type="match status" value="1"/>
</dbReference>
<dbReference type="Proteomes" id="UP000619545">
    <property type="component" value="Unassembled WGS sequence"/>
</dbReference>
<dbReference type="SMR" id="A0A832TI29"/>
<comment type="caution">
    <text evidence="6">The sequence shown here is derived from an EMBL/GenBank/DDBJ whole genome shotgun (WGS) entry which is preliminary data.</text>
</comment>
<dbReference type="InterPro" id="IPR036521">
    <property type="entry name" value="SRP19-like_sf"/>
</dbReference>
<comment type="function">
    <text evidence="5">Involved in targeting and insertion of nascent membrane proteins into the cytoplasmic membrane. Binds directly to 7S RNA and mediates binding of the 54 kDa subunit of the SRP.</text>
</comment>
<organism evidence="6 7">
    <name type="scientific">Methanopyrus kandleri</name>
    <dbReference type="NCBI Taxonomy" id="2320"/>
    <lineage>
        <taxon>Archaea</taxon>
        <taxon>Methanobacteriati</taxon>
        <taxon>Methanobacteriota</taxon>
        <taxon>Methanomada group</taxon>
        <taxon>Methanopyri</taxon>
        <taxon>Methanopyrales</taxon>
        <taxon>Methanopyraceae</taxon>
        <taxon>Methanopyrus</taxon>
    </lineage>
</organism>
<evidence type="ECO:0000256" key="1">
    <source>
        <dbReference type="ARBA" id="ARBA00004496"/>
    </source>
</evidence>
<accession>A0A832TI29</accession>
<reference evidence="6" key="1">
    <citation type="journal article" date="2020" name="bioRxiv">
        <title>A rank-normalized archaeal taxonomy based on genome phylogeny resolves widespread incomplete and uneven classifications.</title>
        <authorList>
            <person name="Rinke C."/>
            <person name="Chuvochina M."/>
            <person name="Mussig A.J."/>
            <person name="Chaumeil P.-A."/>
            <person name="Waite D.W."/>
            <person name="Whitman W.B."/>
            <person name="Parks D.H."/>
            <person name="Hugenholtz P."/>
        </authorList>
    </citation>
    <scope>NUCLEOTIDE SEQUENCE</scope>
    <source>
        <strain evidence="6">UBA8853</strain>
    </source>
</reference>
<dbReference type="Pfam" id="PF01922">
    <property type="entry name" value="SRP19"/>
    <property type="match status" value="1"/>
</dbReference>
<keyword evidence="4 5" id="KW-0687">Ribonucleoprotein</keyword>
<evidence type="ECO:0000256" key="4">
    <source>
        <dbReference type="ARBA" id="ARBA00023274"/>
    </source>
</evidence>
<evidence type="ECO:0000313" key="7">
    <source>
        <dbReference type="Proteomes" id="UP000619545"/>
    </source>
</evidence>
<dbReference type="GO" id="GO:0048500">
    <property type="term" value="C:signal recognition particle"/>
    <property type="evidence" value="ECO:0007669"/>
    <property type="project" value="UniProtKB-UniRule"/>
</dbReference>
<sequence length="103" mass="12277">MAETPTVKLKGKDRIVVWPAYFDADRSRSEGRKVPKRLAVRNPRLTELRHIAEKLGLNPKVQRDKRYPKRWWDDKGRLIVDKVESKRKTLLMIAEKLKERRES</sequence>
<dbReference type="InterPro" id="IPR022938">
    <property type="entry name" value="SRP19_arc-type"/>
</dbReference>
<comment type="subunit">
    <text evidence="5">Part of the signal recognition particle protein translocation system, which is composed of SRP and FtsY. Archaeal SRP consists of a 7S RNA molecule of 300 nucleotides and two protein subunits: SRP54 and SRP19.</text>
</comment>
<keyword evidence="5" id="KW-0694">RNA-binding</keyword>
<dbReference type="InterPro" id="IPR002778">
    <property type="entry name" value="Signal_recog_particle_SRP19"/>
</dbReference>
<dbReference type="PANTHER" id="PTHR17453:SF0">
    <property type="entry name" value="SIGNAL RECOGNITION PARTICLE 19 KDA PROTEIN"/>
    <property type="match status" value="1"/>
</dbReference>
<dbReference type="PANTHER" id="PTHR17453">
    <property type="entry name" value="SIGNAL RECOGNITION PARTICLE 19 KD PROTEIN"/>
    <property type="match status" value="1"/>
</dbReference>
<dbReference type="NCBIfam" id="NF001973">
    <property type="entry name" value="PRK00754.1"/>
    <property type="match status" value="1"/>
</dbReference>
<name>A0A832TI29_9EURY</name>
<evidence type="ECO:0000256" key="3">
    <source>
        <dbReference type="ARBA" id="ARBA00023135"/>
    </source>
</evidence>
<comment type="subcellular location">
    <subcellularLocation>
        <location evidence="1 5">Cytoplasm</location>
    </subcellularLocation>
</comment>
<dbReference type="GO" id="GO:0006617">
    <property type="term" value="P:SRP-dependent cotranslational protein targeting to membrane, signal sequence recognition"/>
    <property type="evidence" value="ECO:0007669"/>
    <property type="project" value="TreeGrafter"/>
</dbReference>
<evidence type="ECO:0000256" key="2">
    <source>
        <dbReference type="ARBA" id="ARBA00022490"/>
    </source>
</evidence>